<dbReference type="AlphaFoldDB" id="A0AAD7F6K5"/>
<feature type="transmembrane region" description="Helical" evidence="2">
    <location>
        <begin position="36"/>
        <end position="62"/>
    </location>
</feature>
<feature type="transmembrane region" description="Helical" evidence="2">
    <location>
        <begin position="82"/>
        <end position="104"/>
    </location>
</feature>
<dbReference type="EMBL" id="JARIHO010000001">
    <property type="protein sequence ID" value="KAJ7368186.1"/>
    <property type="molecule type" value="Genomic_DNA"/>
</dbReference>
<keyword evidence="2" id="KW-0472">Membrane</keyword>
<evidence type="ECO:0000313" key="4">
    <source>
        <dbReference type="Proteomes" id="UP001218218"/>
    </source>
</evidence>
<name>A0AAD7F6K5_9AGAR</name>
<proteinExistence type="predicted"/>
<dbReference type="Proteomes" id="UP001218218">
    <property type="component" value="Unassembled WGS sequence"/>
</dbReference>
<dbReference type="GO" id="GO:0005886">
    <property type="term" value="C:plasma membrane"/>
    <property type="evidence" value="ECO:0007669"/>
    <property type="project" value="InterPro"/>
</dbReference>
<feature type="transmembrane region" description="Helical" evidence="2">
    <location>
        <begin position="214"/>
        <end position="243"/>
    </location>
</feature>
<accession>A0AAD7F6K5</accession>
<feature type="compositionally biased region" description="Low complexity" evidence="1">
    <location>
        <begin position="525"/>
        <end position="553"/>
    </location>
</feature>
<comment type="caution">
    <text evidence="3">The sequence shown here is derived from an EMBL/GenBank/DDBJ whole genome shotgun (WGS) entry which is preliminary data.</text>
</comment>
<feature type="region of interest" description="Disordered" evidence="1">
    <location>
        <begin position="405"/>
        <end position="573"/>
    </location>
</feature>
<dbReference type="GO" id="GO:0015079">
    <property type="term" value="F:potassium ion transmembrane transporter activity"/>
    <property type="evidence" value="ECO:0007669"/>
    <property type="project" value="InterPro"/>
</dbReference>
<gene>
    <name evidence="3" type="ORF">DFH08DRAFT_830640</name>
</gene>
<dbReference type="PANTHER" id="PTHR36424">
    <property type="entry name" value="PHEROMONE-REGULATED MEMBRANE PROTEIN 6"/>
    <property type="match status" value="1"/>
</dbReference>
<organism evidence="3 4">
    <name type="scientific">Mycena albidolilacea</name>
    <dbReference type="NCBI Taxonomy" id="1033008"/>
    <lineage>
        <taxon>Eukaryota</taxon>
        <taxon>Fungi</taxon>
        <taxon>Dikarya</taxon>
        <taxon>Basidiomycota</taxon>
        <taxon>Agaricomycotina</taxon>
        <taxon>Agaricomycetes</taxon>
        <taxon>Agaricomycetidae</taxon>
        <taxon>Agaricales</taxon>
        <taxon>Marasmiineae</taxon>
        <taxon>Mycenaceae</taxon>
        <taxon>Mycena</taxon>
    </lineage>
</organism>
<evidence type="ECO:0000256" key="2">
    <source>
        <dbReference type="SAM" id="Phobius"/>
    </source>
</evidence>
<sequence length="573" mass="64801">MCGGPKWKREVVQDHKFDFISVADFRDNSFKMRSKYIFLFLIFFKSFAVYMSDIFTAITMLTTKNWSNQIFNECTDKSTGCVFIPFNTGKWLFVGCIIFSFLLLGYEARKAKLIVASHDISYAFTNVLANNYYSLRSYDHFCFFDHISNSTKLSDDFAFFVFFVFKSWKRVLLADGPRQTINALTLYSLWLVKHEKAGWDISKYFVNNSISTSLLTVTTFFTVVVFLGSLGLLLVAGICYIPLLCYIRGNLKEYCCHKVDKRIEAVIKRNQKKRLDENKKMAMKEARGDFSHLKNKKGQFTSKPLPQPTLPNLSVDDDFDDKSSMHTKVAPSTYTQDSYYYYNSDAKNANPPPMPAYNPYSTHQAPDAYANFNPSQATFQQSEDPYQYEDESNAHLTSGAAPFSQQYTTDRHGSPAPFSQYHNSPVDRNGSPAPIQYHNPVDRNGSPAPIQYHNPIDRNGSPAPNRYNSPAPRHGSPAPNPYGQRSYDPHDVYQGRAVPSPRPQQAPSALGRPASGLAYDETDAYGGYSASPQQQQYPAQGQQQYPTQGQQQPNSQGMWNPGRDIERGGGAGY</sequence>
<reference evidence="3" key="1">
    <citation type="submission" date="2023-03" db="EMBL/GenBank/DDBJ databases">
        <title>Massive genome expansion in bonnet fungi (Mycena s.s.) driven by repeated elements and novel gene families across ecological guilds.</title>
        <authorList>
            <consortium name="Lawrence Berkeley National Laboratory"/>
            <person name="Harder C.B."/>
            <person name="Miyauchi S."/>
            <person name="Viragh M."/>
            <person name="Kuo A."/>
            <person name="Thoen E."/>
            <person name="Andreopoulos B."/>
            <person name="Lu D."/>
            <person name="Skrede I."/>
            <person name="Drula E."/>
            <person name="Henrissat B."/>
            <person name="Morin E."/>
            <person name="Kohler A."/>
            <person name="Barry K."/>
            <person name="LaButti K."/>
            <person name="Morin E."/>
            <person name="Salamov A."/>
            <person name="Lipzen A."/>
            <person name="Mereny Z."/>
            <person name="Hegedus B."/>
            <person name="Baldrian P."/>
            <person name="Stursova M."/>
            <person name="Weitz H."/>
            <person name="Taylor A."/>
            <person name="Grigoriev I.V."/>
            <person name="Nagy L.G."/>
            <person name="Martin F."/>
            <person name="Kauserud H."/>
        </authorList>
    </citation>
    <scope>NUCLEOTIDE SEQUENCE</scope>
    <source>
        <strain evidence="3">CBHHK002</strain>
    </source>
</reference>
<keyword evidence="2" id="KW-0812">Transmembrane</keyword>
<keyword evidence="4" id="KW-1185">Reference proteome</keyword>
<keyword evidence="2" id="KW-1133">Transmembrane helix</keyword>
<protein>
    <recommendedName>
        <fullName evidence="5">Vacuole protein</fullName>
    </recommendedName>
</protein>
<dbReference type="PANTHER" id="PTHR36424:SF1">
    <property type="entry name" value="LOW AFFINITY K(+) TRANSPORTER 1-RELATED"/>
    <property type="match status" value="1"/>
</dbReference>
<evidence type="ECO:0000313" key="3">
    <source>
        <dbReference type="EMBL" id="KAJ7368186.1"/>
    </source>
</evidence>
<dbReference type="InterPro" id="IPR031606">
    <property type="entry name" value="Kch1/2"/>
</dbReference>
<dbReference type="Pfam" id="PF16944">
    <property type="entry name" value="KCH"/>
    <property type="match status" value="1"/>
</dbReference>
<evidence type="ECO:0008006" key="5">
    <source>
        <dbReference type="Google" id="ProtNLM"/>
    </source>
</evidence>
<evidence type="ECO:0000256" key="1">
    <source>
        <dbReference type="SAM" id="MobiDB-lite"/>
    </source>
</evidence>